<keyword evidence="1" id="KW-0677">Repeat</keyword>
<keyword evidence="8" id="KW-1185">Reference proteome</keyword>
<feature type="domain" description="Nephrocystin 3-like N-terminal" evidence="6">
    <location>
        <begin position="77"/>
        <end position="237"/>
    </location>
</feature>
<evidence type="ECO:0000256" key="4">
    <source>
        <dbReference type="SAM" id="MobiDB-lite"/>
    </source>
</evidence>
<feature type="domain" description="GPI inositol-deacylase winged helix" evidence="5">
    <location>
        <begin position="358"/>
        <end position="428"/>
    </location>
</feature>
<organism evidence="7 8">
    <name type="scientific">Phialocephala subalpina</name>
    <dbReference type="NCBI Taxonomy" id="576137"/>
    <lineage>
        <taxon>Eukaryota</taxon>
        <taxon>Fungi</taxon>
        <taxon>Dikarya</taxon>
        <taxon>Ascomycota</taxon>
        <taxon>Pezizomycotina</taxon>
        <taxon>Leotiomycetes</taxon>
        <taxon>Helotiales</taxon>
        <taxon>Mollisiaceae</taxon>
        <taxon>Phialocephala</taxon>
        <taxon>Phialocephala fortinii species complex</taxon>
    </lineage>
</organism>
<feature type="repeat" description="ANK" evidence="3">
    <location>
        <begin position="1568"/>
        <end position="1607"/>
    </location>
</feature>
<dbReference type="EMBL" id="FJOG01000040">
    <property type="protein sequence ID" value="CZR66923.1"/>
    <property type="molecule type" value="Genomic_DNA"/>
</dbReference>
<dbReference type="InterPro" id="IPR027417">
    <property type="entry name" value="P-loop_NTPase"/>
</dbReference>
<feature type="compositionally biased region" description="Basic and acidic residues" evidence="4">
    <location>
        <begin position="1791"/>
        <end position="1802"/>
    </location>
</feature>
<gene>
    <name evidence="7" type="ORF">PAC_16824</name>
</gene>
<feature type="repeat" description="ANK" evidence="3">
    <location>
        <begin position="615"/>
        <end position="641"/>
    </location>
</feature>
<dbReference type="InterPro" id="IPR054471">
    <property type="entry name" value="GPIID_WHD"/>
</dbReference>
<feature type="repeat" description="ANK" evidence="3">
    <location>
        <begin position="722"/>
        <end position="754"/>
    </location>
</feature>
<dbReference type="InterPro" id="IPR056884">
    <property type="entry name" value="NPHP3-like_N"/>
</dbReference>
<feature type="repeat" description="ANK" evidence="3">
    <location>
        <begin position="857"/>
        <end position="890"/>
    </location>
</feature>
<dbReference type="PANTHER" id="PTHR24198">
    <property type="entry name" value="ANKYRIN REPEAT AND PROTEIN KINASE DOMAIN-CONTAINING PROTEIN"/>
    <property type="match status" value="1"/>
</dbReference>
<dbReference type="SMART" id="SM00248">
    <property type="entry name" value="ANK"/>
    <property type="match status" value="26"/>
</dbReference>
<feature type="region of interest" description="Disordered" evidence="4">
    <location>
        <begin position="1768"/>
        <end position="1805"/>
    </location>
</feature>
<sequence length="2069" mass="230007">MARTSQPLRSGSPSTMDSSDGQDFVVLDDKDIDGYNEDGIFPLSPEVLADIQKWLQPTDYLADSSEYNKHLSSHVPGTGLWIQETEAYRLWHDSPDHGSLWTKAIAGAGKSVFAAMIAAKLAEDETVPVISFFFRQIIATNHDPQSLVRDWISMILKHSPPLQAKMKKYMDDRRTLDNITTNEFWQDVVQALVSLPKVYCIVDALDEMDIDKQDFFRNLVSLGRQKSSSIKLLMTSRPLPRIEAFLKDPSILQVRLEQLKVDKDIALYVDYRLNRQSEMNLELRSAVKQTIGLKAQGSFLYARLMMDELLDHMKQMIPDIKYIQRSLDWLPLTLEDMYNGMLLDHSLRSRVPQDLQLTILQWVTHSSRPLRLLELAAMLDSQSPSGKATKDTKAVVRAACGPLLEILEDETVSVIHHSFTEFLIDSERSKRPSSDDLHPQFPVIDSQRAHRAMGLACLKYLSSGCLNDWKMEERSDHEYFYRPRMQTQQGIKMLHSFLDYAMYNWYVHIRKVGLLDEQLLAGLDDFMSAGNPSFCAWVNMVWPTTSNLSKISPLHVSSWAGIPTYVEHILKRGDESNGRDNKERTPLSWASAKGHTDVVRLLLEKIEDPDVDDYDGLKPLHYAAMGNHHPIVKLLLAAGVSPLTGKMRDPGRFCGNAPSSIGESPLLYASRSGSVESVQAMVPYLELKDLHNALCWASSSGKIQIVDLILALPNVSAEPPEHSDTPLFLASRDLHYQVMKTLLEKGADPNKTSTNYGHMEMMSIYDMAKSKDRGPTPLHAVCGINGTRNYSREQDTENMIRCFRLLLDAGSKIDALDKSGSTALHHAIGHGSHIQPDQALVSLLLHNGADPTVQNDFGDTPLHLVSLNHDSAFVIKTLLAKGASLDVRRSKDGKTPLHTMMDNVQILDIKPLVPHVKDWNIRDSHGDTPLHIYLSKSFSPAAALQDLLDAGADLNCKNKAGEAPIHSIKETYHAGKSVLPSLIAAGASLETRDSDGRTFLLRLLQGNLYNAQGSLKHLLDLGAKIDACDNNGDSVLHLVCRRNRDPDLVQTLVAAGANQLSTNHSGNTLLHEILAGYSIGQIEHTIRLIDIFLDAGIPAGARNNFGQTPFHLACNSCPPQNLGSSKADPLEEILKTKFVAFVNAEDNHGIRPIHQAAAKSEELVARLILHGADATAVTNDDMTILHIAARARQSNIIGFLLDHFSKLGRTDMLDMKDKTGRTALHYACRSGRPESVALLLRAGASPNTLDKQNNSPLHACAEFEHDRRQRTTDIERPDPLRPSQQEIPYHMRHQHRQALSGNVSTEDGTTRIRDIVRLLLDHGAAVATESNSSGFSRVSLPIQTAVAEGCAEMVDELMPHMEAYNAASNKKQGFAYWSTSHRMPFQERYLLNATKPDISKDDFKDGDATRLCNHLLALGQHKAIEELPAMGADFSPRVGHQNDFLTVLAQLGYVSTFEKLGLSVQKPGWINGIVHPTHKVHELVRPYLITAAQRELPNLDMIKLIVEKFGADVNIQPVTSVYQSGGGYKYPPDESALHVLVRGCHWWQTEAIEYLLSKGANTEAKNQNGRTPLNLAVSNDHCYGTYRRRETAKILLEHGANPNSMDDNGLTCLNKAMHDIELVRLLIKHGADISLGDQPILFSAITAMNVAAVAVILESGADCNSQPNPIDRSKLPRHEQDIRPHDLELYPLHYAASHKFNNPKTRDSAINIVKLLLHNGADPYLNSSDDSIIIHDIIKSGGILQPFLELPDLKLEYRDQKGRTLLLAASKSNGGTNSPSSSSETTNTTFKSHEDRAKEHQRLTASDPSLCRTIYDMGGDLAATDNEGNNALHLLLEGSPHNNEEFKKTFRIFIEKAPTLVSQKNTQGNTPFHLAISHNQMWSAETLMGAGADPLDKDGKGNTPLHYFAPSLCSFIADMEAIPRFKKYLDLRLDINEKNNVGETPMFKYFGGGYESWEGGKRGHRKHYTPLEDAGADLFVTNNDGETLLHLVAKQANNGSMNHIYKSDTVDTFKFLMEKGLDPMTEDKNQRTALDVAAACSNHAVLALFQRNKTQTMLSKNEESDSEED</sequence>
<dbReference type="STRING" id="576137.A0A1L7XPG7"/>
<evidence type="ECO:0000256" key="2">
    <source>
        <dbReference type="ARBA" id="ARBA00023043"/>
    </source>
</evidence>
<dbReference type="Pfam" id="PF00023">
    <property type="entry name" value="Ank"/>
    <property type="match status" value="1"/>
</dbReference>
<dbReference type="Gene3D" id="3.40.50.300">
    <property type="entry name" value="P-loop containing nucleotide triphosphate hydrolases"/>
    <property type="match status" value="1"/>
</dbReference>
<feature type="repeat" description="ANK" evidence="3">
    <location>
        <begin position="819"/>
        <end position="856"/>
    </location>
</feature>
<dbReference type="Pfam" id="PF22939">
    <property type="entry name" value="WHD_GPIID"/>
    <property type="match status" value="1"/>
</dbReference>
<dbReference type="OrthoDB" id="21416at2759"/>
<dbReference type="PROSITE" id="PS50088">
    <property type="entry name" value="ANK_REPEAT"/>
    <property type="match status" value="10"/>
</dbReference>
<dbReference type="InterPro" id="IPR002110">
    <property type="entry name" value="Ankyrin_rpt"/>
</dbReference>
<feature type="region of interest" description="Disordered" evidence="4">
    <location>
        <begin position="1"/>
        <end position="22"/>
    </location>
</feature>
<dbReference type="Proteomes" id="UP000184330">
    <property type="component" value="Unassembled WGS sequence"/>
</dbReference>
<dbReference type="InterPro" id="IPR036770">
    <property type="entry name" value="Ankyrin_rpt-contain_sf"/>
</dbReference>
<accession>A0A1L7XPG7</accession>
<feature type="compositionally biased region" description="Polar residues" evidence="4">
    <location>
        <begin position="1"/>
        <end position="21"/>
    </location>
</feature>
<dbReference type="PROSITE" id="PS50297">
    <property type="entry name" value="ANK_REP_REGION"/>
    <property type="match status" value="9"/>
</dbReference>
<name>A0A1L7XPG7_9HELO</name>
<feature type="repeat" description="ANK" evidence="3">
    <location>
        <begin position="582"/>
        <end position="614"/>
    </location>
</feature>
<feature type="repeat" description="ANK" evidence="3">
    <location>
        <begin position="1219"/>
        <end position="1251"/>
    </location>
</feature>
<evidence type="ECO:0000313" key="8">
    <source>
        <dbReference type="Proteomes" id="UP000184330"/>
    </source>
</evidence>
<feature type="repeat" description="ANK" evidence="3">
    <location>
        <begin position="1031"/>
        <end position="1064"/>
    </location>
</feature>
<feature type="repeat" description="ANK" evidence="3">
    <location>
        <begin position="1867"/>
        <end position="1899"/>
    </location>
</feature>
<evidence type="ECO:0000256" key="1">
    <source>
        <dbReference type="ARBA" id="ARBA00022737"/>
    </source>
</evidence>
<dbReference type="Gene3D" id="1.25.40.20">
    <property type="entry name" value="Ankyrin repeat-containing domain"/>
    <property type="match status" value="7"/>
</dbReference>
<proteinExistence type="predicted"/>
<evidence type="ECO:0000259" key="6">
    <source>
        <dbReference type="Pfam" id="PF24883"/>
    </source>
</evidence>
<evidence type="ECO:0000259" key="5">
    <source>
        <dbReference type="Pfam" id="PF22939"/>
    </source>
</evidence>
<feature type="compositionally biased region" description="Low complexity" evidence="4">
    <location>
        <begin position="1770"/>
        <end position="1790"/>
    </location>
</feature>
<reference evidence="7 8" key="1">
    <citation type="submission" date="2016-03" db="EMBL/GenBank/DDBJ databases">
        <authorList>
            <person name="Ploux O."/>
        </authorList>
    </citation>
    <scope>NUCLEOTIDE SEQUENCE [LARGE SCALE GENOMIC DNA]</scope>
    <source>
        <strain evidence="7 8">UAMH 11012</strain>
    </source>
</reference>
<evidence type="ECO:0000313" key="7">
    <source>
        <dbReference type="EMBL" id="CZR66923.1"/>
    </source>
</evidence>
<dbReference type="Pfam" id="PF12796">
    <property type="entry name" value="Ank_2"/>
    <property type="match status" value="6"/>
</dbReference>
<dbReference type="PANTHER" id="PTHR24198:SF165">
    <property type="entry name" value="ANKYRIN REPEAT-CONTAINING PROTEIN-RELATED"/>
    <property type="match status" value="1"/>
</dbReference>
<protein>
    <submittedName>
        <fullName evidence="7">Uncharacterized protein</fullName>
    </submittedName>
</protein>
<evidence type="ECO:0000256" key="3">
    <source>
        <dbReference type="PROSITE-ProRule" id="PRU00023"/>
    </source>
</evidence>
<dbReference type="Pfam" id="PF24883">
    <property type="entry name" value="NPHP3_N"/>
    <property type="match status" value="1"/>
</dbReference>
<dbReference type="PRINTS" id="PR01415">
    <property type="entry name" value="ANKYRIN"/>
</dbReference>
<keyword evidence="2 3" id="KW-0040">ANK repeat</keyword>
<feature type="repeat" description="ANK" evidence="3">
    <location>
        <begin position="925"/>
        <end position="959"/>
    </location>
</feature>
<dbReference type="SUPFAM" id="SSF48403">
    <property type="entry name" value="Ankyrin repeat"/>
    <property type="match status" value="7"/>
</dbReference>